<feature type="domain" description="N-acetyltransferase" evidence="2">
    <location>
        <begin position="187"/>
        <end position="320"/>
    </location>
</feature>
<proteinExistence type="predicted"/>
<comment type="caution">
    <text evidence="3">The sequence shown here is derived from an EMBL/GenBank/DDBJ whole genome shotgun (WGS) entry which is preliminary data.</text>
</comment>
<dbReference type="GO" id="GO:0016747">
    <property type="term" value="F:acyltransferase activity, transferring groups other than amino-acyl groups"/>
    <property type="evidence" value="ECO:0007669"/>
    <property type="project" value="InterPro"/>
</dbReference>
<feature type="domain" description="N-acetyltransferase" evidence="2">
    <location>
        <begin position="1"/>
        <end position="164"/>
    </location>
</feature>
<feature type="region of interest" description="Disordered" evidence="1">
    <location>
        <begin position="321"/>
        <end position="350"/>
    </location>
</feature>
<dbReference type="Pfam" id="PF00583">
    <property type="entry name" value="Acetyltransf_1"/>
    <property type="match status" value="1"/>
</dbReference>
<dbReference type="EMBL" id="VUNS01000006">
    <property type="protein sequence ID" value="MST96961.1"/>
    <property type="molecule type" value="Genomic_DNA"/>
</dbReference>
<evidence type="ECO:0000256" key="1">
    <source>
        <dbReference type="SAM" id="MobiDB-lite"/>
    </source>
</evidence>
<name>A0A844G2U5_9BACT</name>
<evidence type="ECO:0000259" key="2">
    <source>
        <dbReference type="PROSITE" id="PS51186"/>
    </source>
</evidence>
<sequence length="350" mass="39491">MMRPGAATIEIEPVHLFNLKDYRLLFTARQQAFFGDSAPGGGHLLFGARCCGEPAGVVWGGPDRNPGGLFLFHLYVPERFRRRGIGRQLLETVCAAASEAGFREVYVRFRRRNRAENALWNFLERVPGPCVRLETAFRLELPAGAERELRVRSRSGRWRLLPLEAALDALGETERAAMAERERRFREGLERLPLTDPAAWRRFLRDGVFLAPFGEHSELPQFGRACVERDSGRLAGWLSGEVAGGGLHVRRAFVEPEFRGGEVMALLAEEVYQWMRQTGGPVRWEVKYWNRVFQRGCLRYAGRLKISESVEDCVKIIPVTDGGGENEQNRRESGEVEGDRGEGDCTGADR</sequence>
<dbReference type="InterPro" id="IPR016181">
    <property type="entry name" value="Acyl_CoA_acyltransferase"/>
</dbReference>
<protein>
    <submittedName>
        <fullName evidence="3">GNAT family N-acetyltransferase</fullName>
    </submittedName>
</protein>
<dbReference type="SUPFAM" id="SSF55729">
    <property type="entry name" value="Acyl-CoA N-acyltransferases (Nat)"/>
    <property type="match status" value="2"/>
</dbReference>
<dbReference type="AlphaFoldDB" id="A0A844G2U5"/>
<evidence type="ECO:0000313" key="3">
    <source>
        <dbReference type="EMBL" id="MST96961.1"/>
    </source>
</evidence>
<dbReference type="InterPro" id="IPR000182">
    <property type="entry name" value="GNAT_dom"/>
</dbReference>
<feature type="compositionally biased region" description="Basic and acidic residues" evidence="1">
    <location>
        <begin position="327"/>
        <end position="350"/>
    </location>
</feature>
<reference evidence="3 4" key="1">
    <citation type="submission" date="2019-08" db="EMBL/GenBank/DDBJ databases">
        <title>In-depth cultivation of the pig gut microbiome towards novel bacterial diversity and tailored functional studies.</title>
        <authorList>
            <person name="Wylensek D."/>
            <person name="Hitch T.C.A."/>
            <person name="Clavel T."/>
        </authorList>
    </citation>
    <scope>NUCLEOTIDE SEQUENCE [LARGE SCALE GENOMIC DNA]</scope>
    <source>
        <strain evidence="3 4">BBE-744-WT-12</strain>
    </source>
</reference>
<keyword evidence="4" id="KW-1185">Reference proteome</keyword>
<dbReference type="Gene3D" id="3.40.630.30">
    <property type="match status" value="2"/>
</dbReference>
<dbReference type="Proteomes" id="UP000435649">
    <property type="component" value="Unassembled WGS sequence"/>
</dbReference>
<organism evidence="3 4">
    <name type="scientific">Victivallis lenta</name>
    <dbReference type="NCBI Taxonomy" id="2606640"/>
    <lineage>
        <taxon>Bacteria</taxon>
        <taxon>Pseudomonadati</taxon>
        <taxon>Lentisphaerota</taxon>
        <taxon>Lentisphaeria</taxon>
        <taxon>Victivallales</taxon>
        <taxon>Victivallaceae</taxon>
        <taxon>Victivallis</taxon>
    </lineage>
</organism>
<dbReference type="CDD" id="cd04301">
    <property type="entry name" value="NAT_SF"/>
    <property type="match status" value="1"/>
</dbReference>
<dbReference type="PROSITE" id="PS51186">
    <property type="entry name" value="GNAT"/>
    <property type="match status" value="2"/>
</dbReference>
<evidence type="ECO:0000313" key="4">
    <source>
        <dbReference type="Proteomes" id="UP000435649"/>
    </source>
</evidence>
<accession>A0A844G2U5</accession>
<dbReference type="RefSeq" id="WP_154417746.1">
    <property type="nucleotide sequence ID" value="NZ_VUNS01000006.1"/>
</dbReference>
<keyword evidence="3" id="KW-0808">Transferase</keyword>
<gene>
    <name evidence="3" type="ORF">FYJ85_07850</name>
</gene>